<evidence type="ECO:0000256" key="1">
    <source>
        <dbReference type="ARBA" id="ARBA00022630"/>
    </source>
</evidence>
<protein>
    <submittedName>
        <fullName evidence="5">FAD-binding oxidoreductase</fullName>
    </submittedName>
</protein>
<dbReference type="EMBL" id="JAIXNE010000003">
    <property type="protein sequence ID" value="MCA6076017.1"/>
    <property type="molecule type" value="Genomic_DNA"/>
</dbReference>
<comment type="caution">
    <text evidence="5">The sequence shown here is derived from an EMBL/GenBank/DDBJ whole genome shotgun (WGS) entry which is preliminary data.</text>
</comment>
<keyword evidence="8" id="KW-1185">Reference proteome</keyword>
<keyword evidence="1" id="KW-0285">Flavoprotein</keyword>
<evidence type="ECO:0000313" key="6">
    <source>
        <dbReference type="EMBL" id="MCA6076017.1"/>
    </source>
</evidence>
<dbReference type="Proteomes" id="UP001139409">
    <property type="component" value="Unassembled WGS sequence"/>
</dbReference>
<evidence type="ECO:0000313" key="8">
    <source>
        <dbReference type="Proteomes" id="UP001139409"/>
    </source>
</evidence>
<name>A0A9X1KWI9_9BACT</name>
<dbReference type="PANTHER" id="PTHR43762">
    <property type="entry name" value="L-GULONOLACTONE OXIDASE"/>
    <property type="match status" value="1"/>
</dbReference>
<gene>
    <name evidence="5" type="ORF">LDX50_08155</name>
    <name evidence="6" type="ORF">LDX50_14125</name>
    <name evidence="7" type="ORF">LDX50_19845</name>
</gene>
<feature type="transmembrane region" description="Helical" evidence="3">
    <location>
        <begin position="6"/>
        <end position="23"/>
    </location>
</feature>
<evidence type="ECO:0000313" key="7">
    <source>
        <dbReference type="EMBL" id="MCA6077145.1"/>
    </source>
</evidence>
<dbReference type="GO" id="GO:0071949">
    <property type="term" value="F:FAD binding"/>
    <property type="evidence" value="ECO:0007669"/>
    <property type="project" value="InterPro"/>
</dbReference>
<keyword evidence="3" id="KW-0472">Membrane</keyword>
<feature type="transmembrane region" description="Helical" evidence="3">
    <location>
        <begin position="43"/>
        <end position="61"/>
    </location>
</feature>
<evidence type="ECO:0000313" key="5">
    <source>
        <dbReference type="EMBL" id="MCA6074840.1"/>
    </source>
</evidence>
<dbReference type="Pfam" id="PF01565">
    <property type="entry name" value="FAD_binding_4"/>
    <property type="match status" value="1"/>
</dbReference>
<evidence type="ECO:0000259" key="4">
    <source>
        <dbReference type="PROSITE" id="PS51387"/>
    </source>
</evidence>
<dbReference type="InterPro" id="IPR036318">
    <property type="entry name" value="FAD-bd_PCMH-like_sf"/>
</dbReference>
<evidence type="ECO:0000256" key="2">
    <source>
        <dbReference type="ARBA" id="ARBA00022827"/>
    </source>
</evidence>
<dbReference type="Gene3D" id="3.30.465.10">
    <property type="match status" value="1"/>
</dbReference>
<dbReference type="EMBL" id="JAIXNE010000002">
    <property type="protein sequence ID" value="MCA6074840.1"/>
    <property type="molecule type" value="Genomic_DNA"/>
</dbReference>
<evidence type="ECO:0000256" key="3">
    <source>
        <dbReference type="SAM" id="Phobius"/>
    </source>
</evidence>
<proteinExistence type="predicted"/>
<feature type="domain" description="FAD-binding PCMH-type" evidence="4">
    <location>
        <begin position="80"/>
        <end position="249"/>
    </location>
</feature>
<keyword evidence="3" id="KW-1133">Transmembrane helix</keyword>
<dbReference type="InterPro" id="IPR016164">
    <property type="entry name" value="FAD-linked_Oxase-like_C"/>
</dbReference>
<dbReference type="RefSeq" id="WP_225697951.1">
    <property type="nucleotide sequence ID" value="NZ_JAIXNE010000002.1"/>
</dbReference>
<dbReference type="PANTHER" id="PTHR43762:SF1">
    <property type="entry name" value="D-ARABINONO-1,4-LACTONE OXIDASE"/>
    <property type="match status" value="1"/>
</dbReference>
<dbReference type="GO" id="GO:0016899">
    <property type="term" value="F:oxidoreductase activity, acting on the CH-OH group of donors, oxygen as acceptor"/>
    <property type="evidence" value="ECO:0007669"/>
    <property type="project" value="InterPro"/>
</dbReference>
<dbReference type="SUPFAM" id="SSF55103">
    <property type="entry name" value="FAD-linked oxidases, C-terminal domain"/>
    <property type="match status" value="1"/>
</dbReference>
<accession>A0A9X1KWI9</accession>
<dbReference type="InterPro" id="IPR016166">
    <property type="entry name" value="FAD-bd_PCMH"/>
</dbReference>
<dbReference type="AlphaFoldDB" id="A0A9X1KWI9"/>
<sequence length="838" mass="97052">MRLLKIIFIKAWVVLVWIFRFIVRTITSFFRFINKKKRRAIPFYLVCAYFLFVFILIAISGDSEYQKVLPDKRVNDVTELNPVMVGKIVQPHSVDDIVDAIRSTTGPISIGGGRFSMGGQTAFENSLHLDMRQFNKVLDLDVEKKQVTLQAGIVWRDLQKIIDKEDLSVKIMQTYANFTVGGSISVNCHGRYVGHGPIISSVIALKIVTSDGEVVNASRQENSELFRAAIGGYGGVGVIAEATLQLAENVKVERRTELLNVEDYLTYFDENVRNDSTVIFQNGDLYPPDYEVINNVSWRTSERELTDTTRVTPEGETYWLEPRLVNVVSWGDFGKWVRKKIIDPYVYKSESVVWRNKEASYDVAELEPSSREKQTYVLQEYFIPVKRITSFIPKMRDVFEKYDVNVINVSLRHAYPDKESFLSWADEEVFAFVVYYKQGTDVKSREKVKEWTVEMTDAILSENGKWYLPYQPHATQQQFYQAFSSAPRYFEVKHQFDSLNRFTNKLLDKYDPSQSNSIELKKGQIPGYVRAEEQTILTVPEWYLVFNPKEYADWLESGNNPSDFPYYSSIDEYWKLYDRSIKLASSAYPPNDEYITMLNVIGVSVTMEYAGKMIYENTVGRVFGWFANEEISTQERTIMEAQRAYSNFIYHTAWYEFEFLPWIGKVWRQRDESSASWLRKWERTLFFTFEFTLKAGYAQLIEWAARASYEEPVTDIYVSASSVEDIQPTSDLKIIAAEGNEYILAITRWGAFTETMLTLTSSNMIIRDIGGNDEIAVSVILNKDQDLEFSDAEILYTSELVTQPDQKRMVVLMNVDDLLPFIRSMKRSSSTIEHIFDY</sequence>
<keyword evidence="3" id="KW-0812">Transmembrane</keyword>
<dbReference type="InterPro" id="IPR010031">
    <property type="entry name" value="FAD_lactone_oxidase-like"/>
</dbReference>
<reference evidence="5" key="1">
    <citation type="submission" date="2021-09" db="EMBL/GenBank/DDBJ databases">
        <title>Fulvivirga sp. isolated from coastal sediment.</title>
        <authorList>
            <person name="Yu H."/>
        </authorList>
    </citation>
    <scope>NUCLEOTIDE SEQUENCE</scope>
    <source>
        <strain evidence="5">1062</strain>
    </source>
</reference>
<organism evidence="5 8">
    <name type="scientific">Fulvivirga sedimenti</name>
    <dbReference type="NCBI Taxonomy" id="2879465"/>
    <lineage>
        <taxon>Bacteria</taxon>
        <taxon>Pseudomonadati</taxon>
        <taxon>Bacteroidota</taxon>
        <taxon>Cytophagia</taxon>
        <taxon>Cytophagales</taxon>
        <taxon>Fulvivirgaceae</taxon>
        <taxon>Fulvivirga</taxon>
    </lineage>
</organism>
<dbReference type="EMBL" id="JAIXNE010000004">
    <property type="protein sequence ID" value="MCA6077145.1"/>
    <property type="molecule type" value="Genomic_DNA"/>
</dbReference>
<keyword evidence="2" id="KW-0274">FAD</keyword>
<dbReference type="SUPFAM" id="SSF56176">
    <property type="entry name" value="FAD-binding/transporter-associated domain-like"/>
    <property type="match status" value="1"/>
</dbReference>
<dbReference type="PROSITE" id="PS51387">
    <property type="entry name" value="FAD_PCMH"/>
    <property type="match status" value="1"/>
</dbReference>
<dbReference type="InterPro" id="IPR006094">
    <property type="entry name" value="Oxid_FAD_bind_N"/>
</dbReference>
<dbReference type="InterPro" id="IPR016169">
    <property type="entry name" value="FAD-bd_PCMH_sub2"/>
</dbReference>